<dbReference type="SUPFAM" id="SSF56300">
    <property type="entry name" value="Metallo-dependent phosphatases"/>
    <property type="match status" value="1"/>
</dbReference>
<dbReference type="RefSeq" id="WP_107001671.1">
    <property type="nucleotide sequence ID" value="NZ_DBFBUD010000203.1"/>
</dbReference>
<dbReference type="Pfam" id="PF00149">
    <property type="entry name" value="Metallophos"/>
    <property type="match status" value="1"/>
</dbReference>
<protein>
    <submittedName>
        <fullName evidence="4">Metallophosphoesterase</fullName>
    </submittedName>
</protein>
<evidence type="ECO:0000256" key="1">
    <source>
        <dbReference type="ARBA" id="ARBA00022723"/>
    </source>
</evidence>
<dbReference type="GO" id="GO:0008758">
    <property type="term" value="F:UDP-2,3-diacylglucosamine hydrolase activity"/>
    <property type="evidence" value="ECO:0007669"/>
    <property type="project" value="TreeGrafter"/>
</dbReference>
<organism evidence="4 5">
    <name type="scientific">Clostridium fessum</name>
    <dbReference type="NCBI Taxonomy" id="2126740"/>
    <lineage>
        <taxon>Bacteria</taxon>
        <taxon>Bacillati</taxon>
        <taxon>Bacillota</taxon>
        <taxon>Clostridia</taxon>
        <taxon>Eubacteriales</taxon>
        <taxon>Clostridiaceae</taxon>
        <taxon>Clostridium</taxon>
    </lineage>
</organism>
<comment type="caution">
    <text evidence="4">The sequence shown here is derived from an EMBL/GenBank/DDBJ whole genome shotgun (WGS) entry which is preliminary data.</text>
</comment>
<dbReference type="GO" id="GO:0016020">
    <property type="term" value="C:membrane"/>
    <property type="evidence" value="ECO:0007669"/>
    <property type="project" value="GOC"/>
</dbReference>
<dbReference type="InterPro" id="IPR004843">
    <property type="entry name" value="Calcineurin-like_PHP"/>
</dbReference>
<dbReference type="Gene3D" id="3.60.21.10">
    <property type="match status" value="1"/>
</dbReference>
<reference evidence="4 5" key="1">
    <citation type="submission" date="2018-03" db="EMBL/GenBank/DDBJ databases">
        <title>Lachnoclostridium SNUG30386 gen.nov., sp.nov., isolated from human faeces.</title>
        <authorList>
            <person name="Seo B."/>
            <person name="Jeon K."/>
            <person name="Ko G."/>
        </authorList>
    </citation>
    <scope>NUCLEOTIDE SEQUENCE [LARGE SCALE GENOMIC DNA]</scope>
    <source>
        <strain evidence="4 5">SNUG30386</strain>
    </source>
</reference>
<evidence type="ECO:0000313" key="5">
    <source>
        <dbReference type="Proteomes" id="UP000241048"/>
    </source>
</evidence>
<evidence type="ECO:0000256" key="2">
    <source>
        <dbReference type="ARBA" id="ARBA00022801"/>
    </source>
</evidence>
<proteinExistence type="predicted"/>
<sequence length="313" mass="35516">MIAITACAAALAAVTVGLLLRSEYEKKHFVTDQYEIESPKLPDGAAFRCVFLSDLHDNVYGTDNEPLVAAIRTFKPDAVLIGGDMMVCKGKGDLTVTVSLLEKLTSFVPVYYANGNHEERMNRERDVYGDLYDRFQMELKRLGVHYLSDRSEEINPWIRVTGCNLREIYYKHHFTVPELPMEELSERVGTAAEKTCFQQMKESFFPDLAEKEREAGHEMYEILLFHSPLFFETCRKWGADLTLCGHFHGGTIRIPGLGGVMTPQYQFFLPWCAGRFDADGKTMIVSRGLGTHSINVRLNDRPELVCVTLRGKQ</sequence>
<dbReference type="InterPro" id="IPR029052">
    <property type="entry name" value="Metallo-depent_PP-like"/>
</dbReference>
<dbReference type="PANTHER" id="PTHR31302">
    <property type="entry name" value="TRANSMEMBRANE PROTEIN WITH METALLOPHOSPHOESTERASE DOMAIN-RELATED"/>
    <property type="match status" value="1"/>
</dbReference>
<feature type="domain" description="Calcineurin-like phosphoesterase" evidence="3">
    <location>
        <begin position="48"/>
        <end position="249"/>
    </location>
</feature>
<dbReference type="PANTHER" id="PTHR31302:SF31">
    <property type="entry name" value="PHOSPHODIESTERASE YAEI"/>
    <property type="match status" value="1"/>
</dbReference>
<dbReference type="Proteomes" id="UP000241048">
    <property type="component" value="Unassembled WGS sequence"/>
</dbReference>
<dbReference type="GO" id="GO:0009245">
    <property type="term" value="P:lipid A biosynthetic process"/>
    <property type="evidence" value="ECO:0007669"/>
    <property type="project" value="TreeGrafter"/>
</dbReference>
<name>A0A2T3FLW6_9CLOT</name>
<keyword evidence="2" id="KW-0378">Hydrolase</keyword>
<dbReference type="InterPro" id="IPR051158">
    <property type="entry name" value="Metallophosphoesterase_sf"/>
</dbReference>
<dbReference type="AlphaFoldDB" id="A0A2T3FLW6"/>
<dbReference type="EMBL" id="PYLO01000005">
    <property type="protein sequence ID" value="PST36262.1"/>
    <property type="molecule type" value="Genomic_DNA"/>
</dbReference>
<dbReference type="GO" id="GO:0046872">
    <property type="term" value="F:metal ion binding"/>
    <property type="evidence" value="ECO:0007669"/>
    <property type="project" value="UniProtKB-KW"/>
</dbReference>
<accession>A0A2T3FLW6</accession>
<gene>
    <name evidence="4" type="ORF">C7U56_13000</name>
</gene>
<evidence type="ECO:0000259" key="3">
    <source>
        <dbReference type="Pfam" id="PF00149"/>
    </source>
</evidence>
<keyword evidence="1" id="KW-0479">Metal-binding</keyword>
<evidence type="ECO:0000313" key="4">
    <source>
        <dbReference type="EMBL" id="PST36262.1"/>
    </source>
</evidence>
<keyword evidence="5" id="KW-1185">Reference proteome</keyword>